<evidence type="ECO:0000313" key="1">
    <source>
        <dbReference type="EMBL" id="KAK3217340.1"/>
    </source>
</evidence>
<accession>A0AAN6RL74</accession>
<evidence type="ECO:0000313" key="2">
    <source>
        <dbReference type="Proteomes" id="UP001280581"/>
    </source>
</evidence>
<comment type="caution">
    <text evidence="1">The sequence shown here is derived from an EMBL/GenBank/DDBJ whole genome shotgun (WGS) entry which is preliminary data.</text>
</comment>
<dbReference type="AlphaFoldDB" id="A0AAN6RL74"/>
<name>A0AAN6RL74_9PLEO</name>
<sequence length="655" mass="73677">MFSQDDIIEIHGFLPPGKQIQSGIYDELPLLIKTVSGQSFVTGSSLRQAFEHMVTGELNRIPVSSASKRLGVDASTISQLVRSDPTLALLSRDQRNIIAKQERNVIVKTLKKSLEQGVVIKNQFTEQNDVEVENIPSLLQVTNIKDSLAYDTEDYLLGKTYWTTLSETASEKLVAGKNGLEEVKLGPQTLPGAPPTWLVRQCLDHLGRLSRQETDLLEQFYIEDRENFIGCTPRISTTSRRDKLIAALQSGEMLWLNREEFTETFKELYTSPGDLDTYLSNIASLELIDNFIVSDRKLSELAAAGLSKIHDCGYIYIPAILPDSMPLGIRSGAEANLMQRIQQETIRGDALVRQGDYLLTGQKYDSQQQALLSFTELHAKNQWDLLKENSENEPRFQQAALLASIPEDDHLLRHLAEQKALVSIASDHFASIISGFEMRNEHDFSTFWTEKALLRIHNYHEGVRAISDARLSEQLSELLSVYLQKDFLPDIASRSRAQGLVCSRRTRKNLTRFEATLKTSKTEMSSIILTVDKFSKKQGLASVDEDAAKEAKKILVQDMVRRMQKPKTDAPLMFLSLVLILFSRNHPGIIYATGKFAPKLLKQLKAQLSSEDYEEAERLKELAKTGKLAKDDRDRMVHMAEQVSSCVQETGGGKN</sequence>
<gene>
    <name evidence="1" type="ORF">GRF29_1g2738577</name>
</gene>
<organism evidence="1 2">
    <name type="scientific">Pseudopithomyces chartarum</name>
    <dbReference type="NCBI Taxonomy" id="1892770"/>
    <lineage>
        <taxon>Eukaryota</taxon>
        <taxon>Fungi</taxon>
        <taxon>Dikarya</taxon>
        <taxon>Ascomycota</taxon>
        <taxon>Pezizomycotina</taxon>
        <taxon>Dothideomycetes</taxon>
        <taxon>Pleosporomycetidae</taxon>
        <taxon>Pleosporales</taxon>
        <taxon>Massarineae</taxon>
        <taxon>Didymosphaeriaceae</taxon>
        <taxon>Pseudopithomyces</taxon>
    </lineage>
</organism>
<reference evidence="1 2" key="1">
    <citation type="submission" date="2021-02" db="EMBL/GenBank/DDBJ databases">
        <title>Genome assembly of Pseudopithomyces chartarum.</title>
        <authorList>
            <person name="Jauregui R."/>
            <person name="Singh J."/>
            <person name="Voisey C."/>
        </authorList>
    </citation>
    <scope>NUCLEOTIDE SEQUENCE [LARGE SCALE GENOMIC DNA]</scope>
    <source>
        <strain evidence="1 2">AGR01</strain>
    </source>
</reference>
<keyword evidence="2" id="KW-1185">Reference proteome</keyword>
<protein>
    <submittedName>
        <fullName evidence="1">Uncharacterized protein</fullName>
    </submittedName>
</protein>
<dbReference type="EMBL" id="WVTA01000001">
    <property type="protein sequence ID" value="KAK3217340.1"/>
    <property type="molecule type" value="Genomic_DNA"/>
</dbReference>
<proteinExistence type="predicted"/>
<dbReference type="Proteomes" id="UP001280581">
    <property type="component" value="Unassembled WGS sequence"/>
</dbReference>